<evidence type="ECO:0000313" key="3">
    <source>
        <dbReference type="Proteomes" id="UP000054538"/>
    </source>
</evidence>
<sequence length="80" mass="8587">MKTCLTLLAAISALSAYTLMGVHCEQCAVCPINKLGTAKLIQHCTKAGTTTCKCVCLEPVVSVRSRQCLPSEQVQHVPQQ</sequence>
<keyword evidence="3" id="KW-1185">Reference proteome</keyword>
<feature type="signal peptide" evidence="1">
    <location>
        <begin position="1"/>
        <end position="24"/>
    </location>
</feature>
<dbReference type="Proteomes" id="UP000054538">
    <property type="component" value="Unassembled WGS sequence"/>
</dbReference>
<evidence type="ECO:0000313" key="2">
    <source>
        <dbReference type="EMBL" id="KIK94438.1"/>
    </source>
</evidence>
<proteinExistence type="predicted"/>
<gene>
    <name evidence="2" type="ORF">PAXRUDRAFT_827995</name>
</gene>
<dbReference type="AlphaFoldDB" id="A0A0D0DQ95"/>
<reference evidence="3" key="2">
    <citation type="submission" date="2015-01" db="EMBL/GenBank/DDBJ databases">
        <title>Evolutionary Origins and Diversification of the Mycorrhizal Mutualists.</title>
        <authorList>
            <consortium name="DOE Joint Genome Institute"/>
            <consortium name="Mycorrhizal Genomics Consortium"/>
            <person name="Kohler A."/>
            <person name="Kuo A."/>
            <person name="Nagy L.G."/>
            <person name="Floudas D."/>
            <person name="Copeland A."/>
            <person name="Barry K.W."/>
            <person name="Cichocki N."/>
            <person name="Veneault-Fourrey C."/>
            <person name="LaButti K."/>
            <person name="Lindquist E.A."/>
            <person name="Lipzen A."/>
            <person name="Lundell T."/>
            <person name="Morin E."/>
            <person name="Murat C."/>
            <person name="Riley R."/>
            <person name="Ohm R."/>
            <person name="Sun H."/>
            <person name="Tunlid A."/>
            <person name="Henrissat B."/>
            <person name="Grigoriev I.V."/>
            <person name="Hibbett D.S."/>
            <person name="Martin F."/>
        </authorList>
    </citation>
    <scope>NUCLEOTIDE SEQUENCE [LARGE SCALE GENOMIC DNA]</scope>
    <source>
        <strain evidence="3">Ve08.2h10</strain>
    </source>
</reference>
<name>A0A0D0DQ95_9AGAM</name>
<feature type="chain" id="PRO_5002220910" evidence="1">
    <location>
        <begin position="25"/>
        <end position="80"/>
    </location>
</feature>
<protein>
    <submittedName>
        <fullName evidence="2">Unplaced genomic scaffold scaffold_285, whole genome shotgun sequence</fullName>
    </submittedName>
</protein>
<dbReference type="InParanoid" id="A0A0D0DQ95"/>
<dbReference type="EMBL" id="KN825107">
    <property type="protein sequence ID" value="KIK94438.1"/>
    <property type="molecule type" value="Genomic_DNA"/>
</dbReference>
<organism evidence="2 3">
    <name type="scientific">Paxillus rubicundulus Ve08.2h10</name>
    <dbReference type="NCBI Taxonomy" id="930991"/>
    <lineage>
        <taxon>Eukaryota</taxon>
        <taxon>Fungi</taxon>
        <taxon>Dikarya</taxon>
        <taxon>Basidiomycota</taxon>
        <taxon>Agaricomycotina</taxon>
        <taxon>Agaricomycetes</taxon>
        <taxon>Agaricomycetidae</taxon>
        <taxon>Boletales</taxon>
        <taxon>Paxilineae</taxon>
        <taxon>Paxillaceae</taxon>
        <taxon>Paxillus</taxon>
    </lineage>
</organism>
<dbReference type="HOGENOM" id="CLU_150821_2_1_1"/>
<reference evidence="2 3" key="1">
    <citation type="submission" date="2014-04" db="EMBL/GenBank/DDBJ databases">
        <authorList>
            <consortium name="DOE Joint Genome Institute"/>
            <person name="Kuo A."/>
            <person name="Kohler A."/>
            <person name="Jargeat P."/>
            <person name="Nagy L.G."/>
            <person name="Floudas D."/>
            <person name="Copeland A."/>
            <person name="Barry K.W."/>
            <person name="Cichocki N."/>
            <person name="Veneault-Fourrey C."/>
            <person name="LaButti K."/>
            <person name="Lindquist E.A."/>
            <person name="Lipzen A."/>
            <person name="Lundell T."/>
            <person name="Morin E."/>
            <person name="Murat C."/>
            <person name="Sun H."/>
            <person name="Tunlid A."/>
            <person name="Henrissat B."/>
            <person name="Grigoriev I.V."/>
            <person name="Hibbett D.S."/>
            <person name="Martin F."/>
            <person name="Nordberg H.P."/>
            <person name="Cantor M.N."/>
            <person name="Hua S.X."/>
        </authorList>
    </citation>
    <scope>NUCLEOTIDE SEQUENCE [LARGE SCALE GENOMIC DNA]</scope>
    <source>
        <strain evidence="2 3">Ve08.2h10</strain>
    </source>
</reference>
<accession>A0A0D0DQ95</accession>
<keyword evidence="1" id="KW-0732">Signal</keyword>
<evidence type="ECO:0000256" key="1">
    <source>
        <dbReference type="SAM" id="SignalP"/>
    </source>
</evidence>